<dbReference type="Pfam" id="PF03781">
    <property type="entry name" value="FGE-sulfatase"/>
    <property type="match status" value="1"/>
</dbReference>
<dbReference type="InterPro" id="IPR029030">
    <property type="entry name" value="Caspase-like_dom_sf"/>
</dbReference>
<keyword evidence="3" id="KW-1185">Reference proteome</keyword>
<accession>A0ABP8KX67</accession>
<dbReference type="SUPFAM" id="SSF56436">
    <property type="entry name" value="C-type lectin-like"/>
    <property type="match status" value="1"/>
</dbReference>
<gene>
    <name evidence="2" type="ORF">GCM10023187_52020</name>
</gene>
<dbReference type="PANTHER" id="PTHR23150:SF19">
    <property type="entry name" value="FORMYLGLYCINE-GENERATING ENZYME"/>
    <property type="match status" value="1"/>
</dbReference>
<dbReference type="RefSeq" id="WP_345270988.1">
    <property type="nucleotide sequence ID" value="NZ_BAABHB010000017.1"/>
</dbReference>
<comment type="caution">
    <text evidence="2">The sequence shown here is derived from an EMBL/GenBank/DDBJ whole genome shotgun (WGS) entry which is preliminary data.</text>
</comment>
<dbReference type="InterPro" id="IPR005532">
    <property type="entry name" value="SUMF_dom"/>
</dbReference>
<dbReference type="InterPro" id="IPR042095">
    <property type="entry name" value="SUMF_sf"/>
</dbReference>
<sequence>MTSYSITQLPYLLLLLVCLTGRAWSQRTIKIAEGTAPAGTERRLALVIGNKDYQHVRSLKNPLNDAQDMSRALETLGFEVNTVPNADYRTMVTALNRFRDKLTGTDVALVYYAGHGLSYNGKNYLLPIDTQIRCLEELEEYGISLNRILSDLATRQVRNSFVFLDACRNLPDLKSCEQNSRELTAGLVRPTNNPRGSMVVFATREGSTADDNVTARNGLFTEALLQFLTKPNLGIRTILDKTAEVVEAKSGGRQTPGRYDELRGEFVFVIKPSEETPSLLPSTTRPQKFLELPFADLVYVPGGTFQMGDTRNEGFENEKPVHTVTVSSFLMGKYEVTQRQWEAIMGSNPSHFKDCPDCPVERVSWEDVQVFLQKLNARTGGQYRLPTEAEWEYAGGGGAVAKRSRFGNGQDVLDPAQANFDGSERYKEVYSVAGEYREKTVQVGSFGANPLGLYDMAGNVREWCQDWYGSDYYARSSSHNPAGPATGTYRVSRGGSWINRPQFCRSAFRFNDAPAARSDYVGFRVVSPVQ</sequence>
<dbReference type="InterPro" id="IPR051043">
    <property type="entry name" value="Sulfatase_Mod_Factor_Kinase"/>
</dbReference>
<name>A0ABP8KX67_9BACT</name>
<dbReference type="Proteomes" id="UP001500936">
    <property type="component" value="Unassembled WGS sequence"/>
</dbReference>
<dbReference type="InterPro" id="IPR001309">
    <property type="entry name" value="Pept_C14_p20"/>
</dbReference>
<protein>
    <recommendedName>
        <fullName evidence="1">Caspase family p20 domain-containing protein</fullName>
    </recommendedName>
</protein>
<dbReference type="InterPro" id="IPR016187">
    <property type="entry name" value="CTDL_fold"/>
</dbReference>
<dbReference type="SUPFAM" id="SSF52129">
    <property type="entry name" value="Caspase-like"/>
    <property type="match status" value="1"/>
</dbReference>
<dbReference type="EMBL" id="BAABHB010000017">
    <property type="protein sequence ID" value="GAA4418523.1"/>
    <property type="molecule type" value="Genomic_DNA"/>
</dbReference>
<feature type="domain" description="Caspase family p20" evidence="1">
    <location>
        <begin position="41"/>
        <end position="171"/>
    </location>
</feature>
<dbReference type="Pfam" id="PF00656">
    <property type="entry name" value="Peptidase_C14"/>
    <property type="match status" value="1"/>
</dbReference>
<proteinExistence type="predicted"/>
<evidence type="ECO:0000259" key="1">
    <source>
        <dbReference type="PROSITE" id="PS50208"/>
    </source>
</evidence>
<dbReference type="PANTHER" id="PTHR23150">
    <property type="entry name" value="SULFATASE MODIFYING FACTOR 1, 2"/>
    <property type="match status" value="1"/>
</dbReference>
<evidence type="ECO:0000313" key="2">
    <source>
        <dbReference type="EMBL" id="GAA4418523.1"/>
    </source>
</evidence>
<organism evidence="2 3">
    <name type="scientific">Nibrella viscosa</name>
    <dbReference type="NCBI Taxonomy" id="1084524"/>
    <lineage>
        <taxon>Bacteria</taxon>
        <taxon>Pseudomonadati</taxon>
        <taxon>Bacteroidota</taxon>
        <taxon>Cytophagia</taxon>
        <taxon>Cytophagales</taxon>
        <taxon>Spirosomataceae</taxon>
        <taxon>Nibrella</taxon>
    </lineage>
</organism>
<reference evidence="3" key="1">
    <citation type="journal article" date="2019" name="Int. J. Syst. Evol. Microbiol.">
        <title>The Global Catalogue of Microorganisms (GCM) 10K type strain sequencing project: providing services to taxonomists for standard genome sequencing and annotation.</title>
        <authorList>
            <consortium name="The Broad Institute Genomics Platform"/>
            <consortium name="The Broad Institute Genome Sequencing Center for Infectious Disease"/>
            <person name="Wu L."/>
            <person name="Ma J."/>
        </authorList>
    </citation>
    <scope>NUCLEOTIDE SEQUENCE [LARGE SCALE GENOMIC DNA]</scope>
    <source>
        <strain evidence="3">JCM 17925</strain>
    </source>
</reference>
<dbReference type="Gene3D" id="3.90.1580.10">
    <property type="entry name" value="paralog of FGE (formylglycine-generating enzyme)"/>
    <property type="match status" value="1"/>
</dbReference>
<evidence type="ECO:0000313" key="3">
    <source>
        <dbReference type="Proteomes" id="UP001500936"/>
    </source>
</evidence>
<dbReference type="InterPro" id="IPR011600">
    <property type="entry name" value="Pept_C14_caspase"/>
</dbReference>
<dbReference type="PROSITE" id="PS50208">
    <property type="entry name" value="CASPASE_P20"/>
    <property type="match status" value="1"/>
</dbReference>
<dbReference type="Gene3D" id="3.40.50.1460">
    <property type="match status" value="1"/>
</dbReference>